<dbReference type="Proteomes" id="UP000007753">
    <property type="component" value="Chromosome 1"/>
</dbReference>
<keyword evidence="3" id="KW-1185">Reference proteome</keyword>
<dbReference type="EMBL" id="AP010803">
    <property type="protein sequence ID" value="BAI95611.1"/>
    <property type="molecule type" value="Genomic_DNA"/>
</dbReference>
<evidence type="ECO:0000313" key="2">
    <source>
        <dbReference type="EMBL" id="BAI95611.1"/>
    </source>
</evidence>
<feature type="region of interest" description="Disordered" evidence="1">
    <location>
        <begin position="1"/>
        <end position="62"/>
    </location>
</feature>
<reference evidence="2 3" key="1">
    <citation type="journal article" date="2010" name="J. Bacteriol.">
        <title>Complete genome sequence of the representative gamma-hexachlorocyclohexane-degrading bacterium Sphingobium japonicum UT26.</title>
        <authorList>
            <person name="Nagata Y."/>
            <person name="Ohtsubo Y."/>
            <person name="Endo R."/>
            <person name="Ichikawa N."/>
            <person name="Ankai A."/>
            <person name="Oguchi A."/>
            <person name="Fukui S."/>
            <person name="Fujita N."/>
            <person name="Tsuda M."/>
        </authorList>
    </citation>
    <scope>NUCLEOTIDE SEQUENCE [LARGE SCALE GENOMIC DNA]</scope>
    <source>
        <strain evidence="3">DSM 16413 / CCM 7287 / MTCC 6362 / UT26 / NBRC 101211 / UT26S</strain>
    </source>
</reference>
<evidence type="ECO:0000256" key="1">
    <source>
        <dbReference type="SAM" id="MobiDB-lite"/>
    </source>
</evidence>
<organism evidence="2 3">
    <name type="scientific">Sphingobium indicum (strain DSM 16413 / CCM 7287 / MTCC 6362 / UT26 / NBRC 101211 / UT26S)</name>
    <name type="common">Sphingobium japonicum</name>
    <dbReference type="NCBI Taxonomy" id="452662"/>
    <lineage>
        <taxon>Bacteria</taxon>
        <taxon>Pseudomonadati</taxon>
        <taxon>Pseudomonadota</taxon>
        <taxon>Alphaproteobacteria</taxon>
        <taxon>Sphingomonadales</taxon>
        <taxon>Sphingomonadaceae</taxon>
        <taxon>Sphingobium</taxon>
    </lineage>
</organism>
<dbReference type="KEGG" id="sjp:SJA_C1-07770"/>
<dbReference type="HOGENOM" id="CLU_2901914_0_0_5"/>
<dbReference type="STRING" id="452662.SJA_C1-07770"/>
<proteinExistence type="predicted"/>
<gene>
    <name evidence="2" type="ordered locus">SJA_C1-07770</name>
</gene>
<dbReference type="AlphaFoldDB" id="D4YZ29"/>
<protein>
    <submittedName>
        <fullName evidence="2">Uncharacterized protein</fullName>
    </submittedName>
</protein>
<sequence length="62" mass="6181">MANPGHSPPAGGRGQGWARAARASDLAVAKQRGCCAGPPPNPLPPAGGGMSAIHQNHPPRQP</sequence>
<accession>D4YZ29</accession>
<name>D4YZ29_SPHIU</name>
<evidence type="ECO:0000313" key="3">
    <source>
        <dbReference type="Proteomes" id="UP000007753"/>
    </source>
</evidence>